<dbReference type="AlphaFoldDB" id="A0A8K0F123"/>
<sequence>MRVSSSGRPAGAVRNCCASVFNWLYPRNNLRILIGRVAMTFVLLTVAVLWIGENRTYSSALKKLERPAQFQRPEFQRMHERCTWEHAVIGDTKDVTPYDMWSEESTVPVVRFMDDLYNRTGIVTVMRSGTALGARRKQRKIPGDTDGDVYWIIPRGMTVGDVISLVRDLLNSDPAYSKMWLRENAWSLWFLYDRYLPMELAFKHPIGRRMGWDIDLLHEDLWFDEGFNHRHTYRYAPSRESNKVYHITPRRLANSLCLCKYQEEWLTMFSFQSPVLEEYLTIYYGEDFTELQDKYNVVIHLKSRRWFWRHPLGNFIYETLYVDVSDYFTYGTMPSKESFMLFFCIGSIVGVVLFAFFGGYI</sequence>
<comment type="caution">
    <text evidence="2">The sequence shown here is derived from an EMBL/GenBank/DDBJ whole genome shotgun (WGS) entry which is preliminary data.</text>
</comment>
<dbReference type="EMBL" id="VRVR01000012">
    <property type="protein sequence ID" value="KAF0852871.1"/>
    <property type="molecule type" value="Genomic_DNA"/>
</dbReference>
<keyword evidence="1" id="KW-1133">Transmembrane helix</keyword>
<keyword evidence="3" id="KW-1185">Reference proteome</keyword>
<accession>A0A8K0F123</accession>
<proteinExistence type="predicted"/>
<name>A0A8K0F123_ANDGO</name>
<dbReference type="Proteomes" id="UP000799049">
    <property type="component" value="Unassembled WGS sequence"/>
</dbReference>
<evidence type="ECO:0000313" key="3">
    <source>
        <dbReference type="Proteomes" id="UP000799049"/>
    </source>
</evidence>
<evidence type="ECO:0000313" key="2">
    <source>
        <dbReference type="EMBL" id="KAF0852871.1"/>
    </source>
</evidence>
<feature type="transmembrane region" description="Helical" evidence="1">
    <location>
        <begin position="339"/>
        <end position="360"/>
    </location>
</feature>
<dbReference type="OrthoDB" id="10489943at2759"/>
<gene>
    <name evidence="2" type="ORF">ANDGO_02807</name>
</gene>
<keyword evidence="1" id="KW-0472">Membrane</keyword>
<evidence type="ECO:0000256" key="1">
    <source>
        <dbReference type="SAM" id="Phobius"/>
    </source>
</evidence>
<organism evidence="2 3">
    <name type="scientific">Andalucia godoyi</name>
    <name type="common">Flagellate</name>
    <dbReference type="NCBI Taxonomy" id="505711"/>
    <lineage>
        <taxon>Eukaryota</taxon>
        <taxon>Discoba</taxon>
        <taxon>Jakobida</taxon>
        <taxon>Andalucina</taxon>
        <taxon>Andaluciidae</taxon>
        <taxon>Andalucia</taxon>
    </lineage>
</organism>
<feature type="transmembrane region" description="Helical" evidence="1">
    <location>
        <begin position="33"/>
        <end position="52"/>
    </location>
</feature>
<keyword evidence="1" id="KW-0812">Transmembrane</keyword>
<reference evidence="2" key="1">
    <citation type="submission" date="2019-09" db="EMBL/GenBank/DDBJ databases">
        <title>The Mitochondrial Proteome of the Jakobid, Andalucia godoyi, a Protist With the Most Gene-Rich and Bacteria-Like Mitochondrial Genome.</title>
        <authorList>
            <person name="Gray M.W."/>
            <person name="Burger G."/>
            <person name="Derelle R."/>
            <person name="Klimes V."/>
            <person name="Leger M."/>
            <person name="Sarrasin M."/>
            <person name="Vlcek C."/>
            <person name="Roger A.J."/>
            <person name="Elias M."/>
            <person name="Lang B.F."/>
        </authorList>
    </citation>
    <scope>NUCLEOTIDE SEQUENCE</scope>
    <source>
        <strain evidence="2">And28</strain>
    </source>
</reference>
<protein>
    <submittedName>
        <fullName evidence="2">Putative mitochondrial protein</fullName>
    </submittedName>
</protein>